<organism evidence="2 3">
    <name type="scientific">Fasciolopsis buskii</name>
    <dbReference type="NCBI Taxonomy" id="27845"/>
    <lineage>
        <taxon>Eukaryota</taxon>
        <taxon>Metazoa</taxon>
        <taxon>Spiralia</taxon>
        <taxon>Lophotrochozoa</taxon>
        <taxon>Platyhelminthes</taxon>
        <taxon>Trematoda</taxon>
        <taxon>Digenea</taxon>
        <taxon>Plagiorchiida</taxon>
        <taxon>Echinostomata</taxon>
        <taxon>Echinostomatoidea</taxon>
        <taxon>Fasciolidae</taxon>
        <taxon>Fasciolopsis</taxon>
    </lineage>
</organism>
<sequence>ELSVLVEPRETGQVEMLVSYVVGRCGWKPAYDIRIFNSDGTMKIVYYGMVQQATGEDWETRSMTLSTTMPGTGGMVPLLGLQRVCFKKDHSPASVHRNTNLVHLPPQPQAGQNGLSRSQKNAAKIGGFRKSGRQTTTSFHEADRLLFDTEQRDAPTPCATLQRGSSFETAQLGSIRSTSVEPRGVTRRTLGASTLFQTCTPGGLPPYPGTARNAPSAALPVTATGMQSLPASGNQSSTNPPTPTSVAAVNLEVPRPPALIRCDQEPVRVTVGLLDLQPRYQYVTAPKRSLHAYLKATAVNRSDFYILAGQTNIYADNTFIGKSDLGAVAQGEEFSCDLGAEHGIKVNYRPLFKYRETSGAGSKHATLTFKQLIEVRNTFDRPIRLMVMDQVPVSGEDKIKVNLIEPSIKHPEKYDRNKPIRMNKSNNVEWDLDLQPGETRELTLKYAIEHPANEDLDVTET</sequence>
<dbReference type="Pfam" id="PF13598">
    <property type="entry name" value="DUF4139"/>
    <property type="match status" value="1"/>
</dbReference>
<proteinExistence type="predicted"/>
<dbReference type="NCBIfam" id="TIGR02231">
    <property type="entry name" value="mucoidy inhibitor MuiA family protein"/>
    <property type="match status" value="1"/>
</dbReference>
<keyword evidence="3" id="KW-1185">Reference proteome</keyword>
<comment type="caution">
    <text evidence="2">The sequence shown here is derived from an EMBL/GenBank/DDBJ whole genome shotgun (WGS) entry which is preliminary data.</text>
</comment>
<dbReference type="EMBL" id="LUCM01008212">
    <property type="protein sequence ID" value="KAA0188775.1"/>
    <property type="molecule type" value="Genomic_DNA"/>
</dbReference>
<protein>
    <submittedName>
        <fullName evidence="2">Protein F37C4.5</fullName>
    </submittedName>
</protein>
<dbReference type="OrthoDB" id="10068793at2759"/>
<reference evidence="2" key="1">
    <citation type="submission" date="2019-05" db="EMBL/GenBank/DDBJ databases">
        <title>Annotation for the trematode Fasciolopsis buski.</title>
        <authorList>
            <person name="Choi Y.-J."/>
        </authorList>
    </citation>
    <scope>NUCLEOTIDE SEQUENCE</scope>
    <source>
        <strain evidence="2">HT</strain>
        <tissue evidence="2">Whole worm</tissue>
    </source>
</reference>
<accession>A0A8E0RTG4</accession>
<dbReference type="PANTHER" id="PTHR31005:SF8">
    <property type="entry name" value="DUF4139 DOMAIN-CONTAINING PROTEIN"/>
    <property type="match status" value="1"/>
</dbReference>
<evidence type="ECO:0000259" key="1">
    <source>
        <dbReference type="Pfam" id="PF13598"/>
    </source>
</evidence>
<feature type="non-terminal residue" evidence="2">
    <location>
        <position position="461"/>
    </location>
</feature>
<gene>
    <name evidence="2" type="ORF">FBUS_02211</name>
</gene>
<dbReference type="InterPro" id="IPR037291">
    <property type="entry name" value="DUF4139"/>
</dbReference>
<dbReference type="PANTHER" id="PTHR31005">
    <property type="entry name" value="DUF4139 DOMAIN-CONTAINING PROTEIN"/>
    <property type="match status" value="1"/>
</dbReference>
<dbReference type="Proteomes" id="UP000728185">
    <property type="component" value="Unassembled WGS sequence"/>
</dbReference>
<evidence type="ECO:0000313" key="2">
    <source>
        <dbReference type="EMBL" id="KAA0188775.1"/>
    </source>
</evidence>
<feature type="domain" description="DUF4139" evidence="1">
    <location>
        <begin position="18"/>
        <end position="451"/>
    </location>
</feature>
<name>A0A8E0RTG4_9TREM</name>
<dbReference type="AlphaFoldDB" id="A0A8E0RTG4"/>
<evidence type="ECO:0000313" key="3">
    <source>
        <dbReference type="Proteomes" id="UP000728185"/>
    </source>
</evidence>
<dbReference type="InterPro" id="IPR011935">
    <property type="entry name" value="CHP02231"/>
</dbReference>